<dbReference type="InterPro" id="IPR037176">
    <property type="entry name" value="Osmotin/thaumatin-like_sf"/>
</dbReference>
<dbReference type="Proteomes" id="UP001187192">
    <property type="component" value="Unassembled WGS sequence"/>
</dbReference>
<name>A0AA88CSY0_FICCA</name>
<keyword evidence="4" id="KW-1015">Disulfide bond</keyword>
<evidence type="ECO:0000256" key="3">
    <source>
        <dbReference type="ARBA" id="ARBA00022525"/>
    </source>
</evidence>
<evidence type="ECO:0000256" key="4">
    <source>
        <dbReference type="ARBA" id="ARBA00023157"/>
    </source>
</evidence>
<dbReference type="Gene3D" id="2.60.110.10">
    <property type="entry name" value="Thaumatin"/>
    <property type="match status" value="2"/>
</dbReference>
<dbReference type="PANTHER" id="PTHR31048">
    <property type="entry name" value="OS03G0233200 PROTEIN"/>
    <property type="match status" value="1"/>
</dbReference>
<dbReference type="EMBL" id="BTGU01004553">
    <property type="protein sequence ID" value="GMN28931.1"/>
    <property type="molecule type" value="Genomic_DNA"/>
</dbReference>
<dbReference type="FunFam" id="2.60.110.10:FF:000003">
    <property type="entry name" value="Thaumatin I"/>
    <property type="match status" value="1"/>
</dbReference>
<dbReference type="SUPFAM" id="SSF49870">
    <property type="entry name" value="Osmotin, thaumatin-like protein"/>
    <property type="match status" value="2"/>
</dbReference>
<gene>
    <name evidence="5" type="ORF">TIFTF001_046281</name>
</gene>
<keyword evidence="3" id="KW-0964">Secreted</keyword>
<dbReference type="InterPro" id="IPR017949">
    <property type="entry name" value="Thaumatin_CS"/>
</dbReference>
<keyword evidence="6" id="KW-1185">Reference proteome</keyword>
<reference evidence="5" key="1">
    <citation type="submission" date="2023-07" db="EMBL/GenBank/DDBJ databases">
        <title>draft genome sequence of fig (Ficus carica).</title>
        <authorList>
            <person name="Takahashi T."/>
            <person name="Nishimura K."/>
        </authorList>
    </citation>
    <scope>NUCLEOTIDE SEQUENCE</scope>
</reference>
<dbReference type="PROSITE" id="PS51367">
    <property type="entry name" value="THAUMATIN_2"/>
    <property type="match status" value="2"/>
</dbReference>
<evidence type="ECO:0000256" key="2">
    <source>
        <dbReference type="ARBA" id="ARBA00010607"/>
    </source>
</evidence>
<dbReference type="PRINTS" id="PR00347">
    <property type="entry name" value="THAUMATIN"/>
</dbReference>
<sequence>MGSPAVTRRNTNLKALQLNQLDALTHSFLSSRATQIDTLNKYSYAVRAAADSGHGKQLNQGETWTLTNLTGSGRIWGRTNCAFDSEDRGKCESGYCGGLLECKTKGRAPNTVAEYVLNLGGNDLINVSVVEGFNIPIEFSSASGGESCRGASKCVVDVNEACPMELRDPGGCNNPCTVFGNSQFCCTSGLICKPTTYSKYFKDLCPYASTYPSEGQRSVCPTGTDYQLVFCPLSDDPLPVSLHVEIQNNCSYTVWAAAIPGGGRRLDPKEKWPLSFETASVRTGGSRIWARTNCSFDGAGRGTCETGDCGGVLECQGYGQPPNTLVEYTMNQFNNQDFFDISLVNGFNVPVEFGSVKSESQCTERIRCARDINGDCPRELRTPGGCNDACTVYKTAQYCYTGVNSTACEPTVYSLFFKDRCPDAYSYPCDDRTSTFTCPRANSYQVVFCP</sequence>
<protein>
    <recommendedName>
        <fullName evidence="7">Thaumatin-like protein</fullName>
    </recommendedName>
</protein>
<evidence type="ECO:0000313" key="6">
    <source>
        <dbReference type="Proteomes" id="UP001187192"/>
    </source>
</evidence>
<dbReference type="PROSITE" id="PS00316">
    <property type="entry name" value="THAUMATIN_1"/>
    <property type="match status" value="1"/>
</dbReference>
<evidence type="ECO:0000256" key="1">
    <source>
        <dbReference type="ARBA" id="ARBA00004613"/>
    </source>
</evidence>
<comment type="similarity">
    <text evidence="2">Belongs to the thaumatin family.</text>
</comment>
<evidence type="ECO:0000313" key="5">
    <source>
        <dbReference type="EMBL" id="GMN28931.1"/>
    </source>
</evidence>
<dbReference type="SMART" id="SM00205">
    <property type="entry name" value="THN"/>
    <property type="match status" value="2"/>
</dbReference>
<dbReference type="GO" id="GO:0005576">
    <property type="term" value="C:extracellular region"/>
    <property type="evidence" value="ECO:0007669"/>
    <property type="project" value="UniProtKB-SubCell"/>
</dbReference>
<dbReference type="InterPro" id="IPR001938">
    <property type="entry name" value="Thaumatin"/>
</dbReference>
<proteinExistence type="inferred from homology"/>
<dbReference type="AlphaFoldDB" id="A0AA88CSY0"/>
<evidence type="ECO:0008006" key="7">
    <source>
        <dbReference type="Google" id="ProtNLM"/>
    </source>
</evidence>
<accession>A0AA88CSY0</accession>
<dbReference type="Pfam" id="PF00314">
    <property type="entry name" value="Thaumatin"/>
    <property type="match status" value="2"/>
</dbReference>
<organism evidence="5 6">
    <name type="scientific">Ficus carica</name>
    <name type="common">Common fig</name>
    <dbReference type="NCBI Taxonomy" id="3494"/>
    <lineage>
        <taxon>Eukaryota</taxon>
        <taxon>Viridiplantae</taxon>
        <taxon>Streptophyta</taxon>
        <taxon>Embryophyta</taxon>
        <taxon>Tracheophyta</taxon>
        <taxon>Spermatophyta</taxon>
        <taxon>Magnoliopsida</taxon>
        <taxon>eudicotyledons</taxon>
        <taxon>Gunneridae</taxon>
        <taxon>Pentapetalae</taxon>
        <taxon>rosids</taxon>
        <taxon>fabids</taxon>
        <taxon>Rosales</taxon>
        <taxon>Moraceae</taxon>
        <taxon>Ficeae</taxon>
        <taxon>Ficus</taxon>
    </lineage>
</organism>
<comment type="caution">
    <text evidence="5">The sequence shown here is derived from an EMBL/GenBank/DDBJ whole genome shotgun (WGS) entry which is preliminary data.</text>
</comment>
<comment type="subcellular location">
    <subcellularLocation>
        <location evidence="1">Secreted</location>
    </subcellularLocation>
</comment>